<feature type="region of interest" description="Disordered" evidence="1">
    <location>
        <begin position="1"/>
        <end position="44"/>
    </location>
</feature>
<evidence type="ECO:0000313" key="3">
    <source>
        <dbReference type="Proteomes" id="UP000252519"/>
    </source>
</evidence>
<dbReference type="EMBL" id="JOJR01000891">
    <property type="protein sequence ID" value="RCN33608.1"/>
    <property type="molecule type" value="Genomic_DNA"/>
</dbReference>
<proteinExistence type="predicted"/>
<reference evidence="2 3" key="1">
    <citation type="submission" date="2014-10" db="EMBL/GenBank/DDBJ databases">
        <title>Draft genome of the hookworm Ancylostoma caninum.</title>
        <authorList>
            <person name="Mitreva M."/>
        </authorList>
    </citation>
    <scope>NUCLEOTIDE SEQUENCE [LARGE SCALE GENOMIC DNA]</scope>
    <source>
        <strain evidence="2 3">Baltimore</strain>
    </source>
</reference>
<sequence length="70" mass="7530">MAEAKAAEAASSPPHDENRSQPPPPPPPPHSQPAQHRPTSSIPMFVSARQSLYGPCPVEMDCPHCQLHIS</sequence>
<evidence type="ECO:0000256" key="1">
    <source>
        <dbReference type="SAM" id="MobiDB-lite"/>
    </source>
</evidence>
<accession>A0A368FQ04</accession>
<keyword evidence="3" id="KW-1185">Reference proteome</keyword>
<dbReference type="STRING" id="29170.A0A368FQ04"/>
<comment type="caution">
    <text evidence="2">The sequence shown here is derived from an EMBL/GenBank/DDBJ whole genome shotgun (WGS) entry which is preliminary data.</text>
</comment>
<evidence type="ECO:0000313" key="2">
    <source>
        <dbReference type="EMBL" id="RCN33608.1"/>
    </source>
</evidence>
<feature type="compositionally biased region" description="Pro residues" evidence="1">
    <location>
        <begin position="21"/>
        <end position="31"/>
    </location>
</feature>
<dbReference type="AlphaFoldDB" id="A0A368FQ04"/>
<protein>
    <recommendedName>
        <fullName evidence="4">LITAF domain-containing protein</fullName>
    </recommendedName>
</protein>
<dbReference type="Proteomes" id="UP000252519">
    <property type="component" value="Unassembled WGS sequence"/>
</dbReference>
<evidence type="ECO:0008006" key="4">
    <source>
        <dbReference type="Google" id="ProtNLM"/>
    </source>
</evidence>
<name>A0A368FQ04_ANCCA</name>
<organism evidence="2 3">
    <name type="scientific">Ancylostoma caninum</name>
    <name type="common">Dog hookworm</name>
    <dbReference type="NCBI Taxonomy" id="29170"/>
    <lineage>
        <taxon>Eukaryota</taxon>
        <taxon>Metazoa</taxon>
        <taxon>Ecdysozoa</taxon>
        <taxon>Nematoda</taxon>
        <taxon>Chromadorea</taxon>
        <taxon>Rhabditida</taxon>
        <taxon>Rhabditina</taxon>
        <taxon>Rhabditomorpha</taxon>
        <taxon>Strongyloidea</taxon>
        <taxon>Ancylostomatidae</taxon>
        <taxon>Ancylostomatinae</taxon>
        <taxon>Ancylostoma</taxon>
    </lineage>
</organism>
<feature type="compositionally biased region" description="Low complexity" evidence="1">
    <location>
        <begin position="1"/>
        <end position="10"/>
    </location>
</feature>
<gene>
    <name evidence="2" type="ORF">ANCCAN_20552</name>
</gene>
<dbReference type="OrthoDB" id="4713066at2759"/>